<feature type="compositionally biased region" description="Polar residues" evidence="4">
    <location>
        <begin position="184"/>
        <end position="200"/>
    </location>
</feature>
<dbReference type="Proteomes" id="UP000230233">
    <property type="component" value="Chromosome IV"/>
</dbReference>
<keyword evidence="2 3" id="KW-0238">DNA-binding</keyword>
<evidence type="ECO:0000313" key="6">
    <source>
        <dbReference type="EMBL" id="PIC31406.1"/>
    </source>
</evidence>
<keyword evidence="2 3" id="KW-0371">Homeobox</keyword>
<proteinExistence type="predicted"/>
<dbReference type="EMBL" id="PDUG01000004">
    <property type="protein sequence ID" value="PIC31406.1"/>
    <property type="molecule type" value="Genomic_DNA"/>
</dbReference>
<evidence type="ECO:0000256" key="1">
    <source>
        <dbReference type="ARBA" id="ARBA00004123"/>
    </source>
</evidence>
<dbReference type="GO" id="GO:0005634">
    <property type="term" value="C:nucleus"/>
    <property type="evidence" value="ECO:0007669"/>
    <property type="project" value="UniProtKB-SubCell"/>
</dbReference>
<comment type="caution">
    <text evidence="6">The sequence shown here is derived from an EMBL/GenBank/DDBJ whole genome shotgun (WGS) entry which is preliminary data.</text>
</comment>
<evidence type="ECO:0000256" key="4">
    <source>
        <dbReference type="SAM" id="MobiDB-lite"/>
    </source>
</evidence>
<feature type="DNA-binding region" description="Homeobox" evidence="2">
    <location>
        <begin position="200"/>
        <end position="253"/>
    </location>
</feature>
<dbReference type="Pfam" id="PF00046">
    <property type="entry name" value="Homeodomain"/>
    <property type="match status" value="1"/>
</dbReference>
<organism evidence="6 7">
    <name type="scientific">Caenorhabditis nigoni</name>
    <dbReference type="NCBI Taxonomy" id="1611254"/>
    <lineage>
        <taxon>Eukaryota</taxon>
        <taxon>Metazoa</taxon>
        <taxon>Ecdysozoa</taxon>
        <taxon>Nematoda</taxon>
        <taxon>Chromadorea</taxon>
        <taxon>Rhabditida</taxon>
        <taxon>Rhabditina</taxon>
        <taxon>Rhabditomorpha</taxon>
        <taxon>Rhabditoidea</taxon>
        <taxon>Rhabditidae</taxon>
        <taxon>Peloderinae</taxon>
        <taxon>Caenorhabditis</taxon>
    </lineage>
</organism>
<gene>
    <name evidence="6" type="primary">Cnig_chr_IV.g12121</name>
    <name evidence="6" type="ORF">B9Z55_012121</name>
</gene>
<evidence type="ECO:0000256" key="3">
    <source>
        <dbReference type="RuleBase" id="RU000682"/>
    </source>
</evidence>
<feature type="region of interest" description="Disordered" evidence="4">
    <location>
        <begin position="95"/>
        <end position="118"/>
    </location>
</feature>
<dbReference type="InterPro" id="IPR009057">
    <property type="entry name" value="Homeodomain-like_sf"/>
</dbReference>
<evidence type="ECO:0000313" key="7">
    <source>
        <dbReference type="Proteomes" id="UP000230233"/>
    </source>
</evidence>
<dbReference type="AlphaFoldDB" id="A0A2G5TWS6"/>
<evidence type="ECO:0000256" key="2">
    <source>
        <dbReference type="PROSITE-ProRule" id="PRU00108"/>
    </source>
</evidence>
<dbReference type="Gene3D" id="1.10.10.60">
    <property type="entry name" value="Homeodomain-like"/>
    <property type="match status" value="1"/>
</dbReference>
<feature type="region of interest" description="Disordered" evidence="4">
    <location>
        <begin position="148"/>
        <end position="203"/>
    </location>
</feature>
<dbReference type="PROSITE" id="PS50071">
    <property type="entry name" value="HOMEOBOX_2"/>
    <property type="match status" value="1"/>
</dbReference>
<comment type="subcellular location">
    <subcellularLocation>
        <location evidence="1 2 3">Nucleus</location>
    </subcellularLocation>
</comment>
<feature type="compositionally biased region" description="Basic residues" evidence="4">
    <location>
        <begin position="158"/>
        <end position="170"/>
    </location>
</feature>
<dbReference type="GO" id="GO:0003677">
    <property type="term" value="F:DNA binding"/>
    <property type="evidence" value="ECO:0007669"/>
    <property type="project" value="UniProtKB-UniRule"/>
</dbReference>
<name>A0A2G5TWS6_9PELO</name>
<keyword evidence="2 3" id="KW-0539">Nucleus</keyword>
<dbReference type="SMART" id="SM00389">
    <property type="entry name" value="HOX"/>
    <property type="match status" value="1"/>
</dbReference>
<dbReference type="InterPro" id="IPR001356">
    <property type="entry name" value="HD"/>
</dbReference>
<accession>A0A2G5TWS6</accession>
<feature type="domain" description="Homeobox" evidence="5">
    <location>
        <begin position="198"/>
        <end position="252"/>
    </location>
</feature>
<sequence length="267" mass="31230">MEIPQKREMLQEPLTKKFRYTPVYFLDNTSTFSNCRFTREFIKTFPEDYLEPIPGISHNQKMLKKFKNPVIEVVRSAGKSKKEPIVDISKLKKSGKPFKKTAKNPEIQNYSNPKALENPKIKSPLMKIFNKAEDYCSQQIFGDHNYAAENKENVNNQRKSKGNKNSRKRKSLESTVEENKDSCQNHPTTFSLPSDQSSPSKTKKMTYTKFQMATMREMFEKHEYPERKTLEVMAENLKLDVLAVQNYFNRRRHLKSILEQIGEEKSG</sequence>
<evidence type="ECO:0000259" key="5">
    <source>
        <dbReference type="PROSITE" id="PS50071"/>
    </source>
</evidence>
<dbReference type="SUPFAM" id="SSF46689">
    <property type="entry name" value="Homeodomain-like"/>
    <property type="match status" value="1"/>
</dbReference>
<dbReference type="OrthoDB" id="10341836at2759"/>
<keyword evidence="7" id="KW-1185">Reference proteome</keyword>
<reference evidence="7" key="1">
    <citation type="submission" date="2017-10" db="EMBL/GenBank/DDBJ databases">
        <title>Rapid genome shrinkage in a self-fertile nematode reveals novel sperm competition proteins.</title>
        <authorList>
            <person name="Yin D."/>
            <person name="Schwarz E.M."/>
            <person name="Thomas C.G."/>
            <person name="Felde R.L."/>
            <person name="Korf I.F."/>
            <person name="Cutter A.D."/>
            <person name="Schartner C.M."/>
            <person name="Ralston E.J."/>
            <person name="Meyer B.J."/>
            <person name="Haag E.S."/>
        </authorList>
    </citation>
    <scope>NUCLEOTIDE SEQUENCE [LARGE SCALE GENOMIC DNA]</scope>
    <source>
        <strain evidence="7">JU1422</strain>
    </source>
</reference>
<protein>
    <recommendedName>
        <fullName evidence="5">Homeobox domain-containing protein</fullName>
    </recommendedName>
</protein>
<dbReference type="CDD" id="cd00086">
    <property type="entry name" value="homeodomain"/>
    <property type="match status" value="1"/>
</dbReference>